<evidence type="ECO:0000313" key="4">
    <source>
        <dbReference type="EMBL" id="CAD9260678.1"/>
    </source>
</evidence>
<protein>
    <submittedName>
        <fullName evidence="4">Uncharacterized protein</fullName>
    </submittedName>
</protein>
<keyword evidence="3" id="KW-0732">Signal</keyword>
<feature type="signal peptide" evidence="3">
    <location>
        <begin position="1"/>
        <end position="21"/>
    </location>
</feature>
<evidence type="ECO:0000256" key="2">
    <source>
        <dbReference type="SAM" id="Phobius"/>
    </source>
</evidence>
<evidence type="ECO:0000256" key="1">
    <source>
        <dbReference type="SAM" id="MobiDB-lite"/>
    </source>
</evidence>
<feature type="transmembrane region" description="Helical" evidence="2">
    <location>
        <begin position="114"/>
        <end position="133"/>
    </location>
</feature>
<organism evidence="4">
    <name type="scientific">Phaeomonas parva</name>
    <dbReference type="NCBI Taxonomy" id="124430"/>
    <lineage>
        <taxon>Eukaryota</taxon>
        <taxon>Sar</taxon>
        <taxon>Stramenopiles</taxon>
        <taxon>Ochrophyta</taxon>
        <taxon>Pinguiophyceae</taxon>
        <taxon>Pinguiochrysidales</taxon>
        <taxon>Pinguiochrysidaceae</taxon>
        <taxon>Phaeomonas</taxon>
    </lineage>
</organism>
<feature type="chain" id="PRO_5030990714" evidence="3">
    <location>
        <begin position="22"/>
        <end position="142"/>
    </location>
</feature>
<proteinExistence type="predicted"/>
<dbReference type="AlphaFoldDB" id="A0A7S1U8Z6"/>
<gene>
    <name evidence="4" type="ORF">PPAR1163_LOCUS19058</name>
</gene>
<evidence type="ECO:0000256" key="3">
    <source>
        <dbReference type="SAM" id="SignalP"/>
    </source>
</evidence>
<accession>A0A7S1U8Z6</accession>
<feature type="compositionally biased region" description="Pro residues" evidence="1">
    <location>
        <begin position="78"/>
        <end position="92"/>
    </location>
</feature>
<sequence>MQRRAAAASALLLLSLALAQGFSPSPVRRCKALGRRPLSLRHWAIEEDAGGEEGPAVDAWDDEPAAPAPVTNGEPKPKPNSSPTPKPKPNPVRLPAAPSRFARDVDNSEQERDLFVPIFSVVAMVGFGAVYAYETIRLYLEK</sequence>
<reference evidence="4" key="1">
    <citation type="submission" date="2021-01" db="EMBL/GenBank/DDBJ databases">
        <authorList>
            <person name="Corre E."/>
            <person name="Pelletier E."/>
            <person name="Niang G."/>
            <person name="Scheremetjew M."/>
            <person name="Finn R."/>
            <person name="Kale V."/>
            <person name="Holt S."/>
            <person name="Cochrane G."/>
            <person name="Meng A."/>
            <person name="Brown T."/>
            <person name="Cohen L."/>
        </authorList>
    </citation>
    <scope>NUCLEOTIDE SEQUENCE</scope>
    <source>
        <strain evidence="4">CCMP2877</strain>
    </source>
</reference>
<keyword evidence="2" id="KW-1133">Transmembrane helix</keyword>
<feature type="region of interest" description="Disordered" evidence="1">
    <location>
        <begin position="46"/>
        <end position="108"/>
    </location>
</feature>
<keyword evidence="2" id="KW-0472">Membrane</keyword>
<keyword evidence="2" id="KW-0812">Transmembrane</keyword>
<dbReference type="EMBL" id="HBGJ01030222">
    <property type="protein sequence ID" value="CAD9260678.1"/>
    <property type="molecule type" value="Transcribed_RNA"/>
</dbReference>
<name>A0A7S1U8Z6_9STRA</name>